<proteinExistence type="predicted"/>
<dbReference type="AlphaFoldDB" id="A0AAV2QAA6"/>
<name>A0AAV2QAA6_MEGNR</name>
<reference evidence="1 2" key="1">
    <citation type="submission" date="2024-05" db="EMBL/GenBank/DDBJ databases">
        <authorList>
            <person name="Wallberg A."/>
        </authorList>
    </citation>
    <scope>NUCLEOTIDE SEQUENCE [LARGE SCALE GENOMIC DNA]</scope>
</reference>
<evidence type="ECO:0000313" key="1">
    <source>
        <dbReference type="EMBL" id="CAL4075107.1"/>
    </source>
</evidence>
<organism evidence="1 2">
    <name type="scientific">Meganyctiphanes norvegica</name>
    <name type="common">Northern krill</name>
    <name type="synonym">Thysanopoda norvegica</name>
    <dbReference type="NCBI Taxonomy" id="48144"/>
    <lineage>
        <taxon>Eukaryota</taxon>
        <taxon>Metazoa</taxon>
        <taxon>Ecdysozoa</taxon>
        <taxon>Arthropoda</taxon>
        <taxon>Crustacea</taxon>
        <taxon>Multicrustacea</taxon>
        <taxon>Malacostraca</taxon>
        <taxon>Eumalacostraca</taxon>
        <taxon>Eucarida</taxon>
        <taxon>Euphausiacea</taxon>
        <taxon>Euphausiidae</taxon>
        <taxon>Meganyctiphanes</taxon>
    </lineage>
</organism>
<evidence type="ECO:0000313" key="2">
    <source>
        <dbReference type="Proteomes" id="UP001497623"/>
    </source>
</evidence>
<feature type="non-terminal residue" evidence="1">
    <location>
        <position position="1"/>
    </location>
</feature>
<dbReference type="EMBL" id="CAXKWB010004736">
    <property type="protein sequence ID" value="CAL4075107.1"/>
    <property type="molecule type" value="Genomic_DNA"/>
</dbReference>
<comment type="caution">
    <text evidence="1">The sequence shown here is derived from an EMBL/GenBank/DDBJ whole genome shotgun (WGS) entry which is preliminary data.</text>
</comment>
<keyword evidence="2" id="KW-1185">Reference proteome</keyword>
<gene>
    <name evidence="1" type="ORF">MNOR_LOCUS9698</name>
</gene>
<feature type="non-terminal residue" evidence="1">
    <location>
        <position position="128"/>
    </location>
</feature>
<accession>A0AAV2QAA6</accession>
<dbReference type="Proteomes" id="UP001497623">
    <property type="component" value="Unassembled WGS sequence"/>
</dbReference>
<protein>
    <submittedName>
        <fullName evidence="1">Uncharacterized protein</fullName>
    </submittedName>
</protein>
<sequence>WGGFSRSGKKDKLPVKFVPDSNIRGALSWPLSVHDSTTQQNVECVLGISYDSIVVVEESSASVIFAAPCRSVIGWTTKPSQGLRIFYHQGECLLIHLRVGTCESDGEEILSEVVARLTAVTQGAETQV</sequence>